<dbReference type="GO" id="GO:0000166">
    <property type="term" value="F:nucleotide binding"/>
    <property type="evidence" value="ECO:0007669"/>
    <property type="project" value="InterPro"/>
</dbReference>
<dbReference type="Pfam" id="PF01408">
    <property type="entry name" value="GFO_IDH_MocA"/>
    <property type="match status" value="1"/>
</dbReference>
<organism evidence="3 4">
    <name type="scientific">Crateriforma conspicua</name>
    <dbReference type="NCBI Taxonomy" id="2527996"/>
    <lineage>
        <taxon>Bacteria</taxon>
        <taxon>Pseudomonadati</taxon>
        <taxon>Planctomycetota</taxon>
        <taxon>Planctomycetia</taxon>
        <taxon>Planctomycetales</taxon>
        <taxon>Planctomycetaceae</taxon>
        <taxon>Crateriforma</taxon>
    </lineage>
</organism>
<reference evidence="3 4" key="1">
    <citation type="submission" date="2019-02" db="EMBL/GenBank/DDBJ databases">
        <title>Deep-cultivation of Planctomycetes and their phenomic and genomic characterization uncovers novel biology.</title>
        <authorList>
            <person name="Wiegand S."/>
            <person name="Jogler M."/>
            <person name="Boedeker C."/>
            <person name="Pinto D."/>
            <person name="Vollmers J."/>
            <person name="Rivas-Marin E."/>
            <person name="Kohn T."/>
            <person name="Peeters S.H."/>
            <person name="Heuer A."/>
            <person name="Rast P."/>
            <person name="Oberbeckmann S."/>
            <person name="Bunk B."/>
            <person name="Jeske O."/>
            <person name="Meyerdierks A."/>
            <person name="Storesund J.E."/>
            <person name="Kallscheuer N."/>
            <person name="Luecker S."/>
            <person name="Lage O.M."/>
            <person name="Pohl T."/>
            <person name="Merkel B.J."/>
            <person name="Hornburger P."/>
            <person name="Mueller R.-W."/>
            <person name="Bruemmer F."/>
            <person name="Labrenz M."/>
            <person name="Spormann A.M."/>
            <person name="Op Den Camp H."/>
            <person name="Overmann J."/>
            <person name="Amann R."/>
            <person name="Jetten M.S.M."/>
            <person name="Mascher T."/>
            <person name="Medema M.H."/>
            <person name="Devos D.P."/>
            <person name="Kaster A.-K."/>
            <person name="Ovreas L."/>
            <person name="Rohde M."/>
            <person name="Galperin M.Y."/>
            <person name="Jogler C."/>
        </authorList>
    </citation>
    <scope>NUCLEOTIDE SEQUENCE [LARGE SCALE GENOMIC DNA]</scope>
    <source>
        <strain evidence="3 4">Pan14r</strain>
    </source>
</reference>
<dbReference type="GO" id="GO:0050112">
    <property type="term" value="F:inositol 2-dehydrogenase (NAD+) activity"/>
    <property type="evidence" value="ECO:0007669"/>
    <property type="project" value="UniProtKB-EC"/>
</dbReference>
<dbReference type="OrthoDB" id="9788246at2"/>
<dbReference type="PANTHER" id="PTHR43818:SF5">
    <property type="entry name" value="OXIDOREDUCTASE FAMILY PROTEIN"/>
    <property type="match status" value="1"/>
</dbReference>
<dbReference type="Gene3D" id="3.30.360.10">
    <property type="entry name" value="Dihydrodipicolinate Reductase, domain 2"/>
    <property type="match status" value="1"/>
</dbReference>
<accession>A0A5C5YA41</accession>
<dbReference type="InterPro" id="IPR006311">
    <property type="entry name" value="TAT_signal"/>
</dbReference>
<proteinExistence type="predicted"/>
<protein>
    <submittedName>
        <fullName evidence="3">Inositol 2-dehydrogenase/D-chiro-inositol 3-dehydrogenase</fullName>
        <ecNumber evidence="3">1.1.1.18</ecNumber>
    </submittedName>
</protein>
<evidence type="ECO:0000313" key="3">
    <source>
        <dbReference type="EMBL" id="TWT70182.1"/>
    </source>
</evidence>
<dbReference type="Proteomes" id="UP000317238">
    <property type="component" value="Unassembled WGS sequence"/>
</dbReference>
<dbReference type="Pfam" id="PF19051">
    <property type="entry name" value="GFO_IDH_MocA_C2"/>
    <property type="match status" value="1"/>
</dbReference>
<dbReference type="SUPFAM" id="SSF55347">
    <property type="entry name" value="Glyceraldehyde-3-phosphate dehydrogenase-like, C-terminal domain"/>
    <property type="match status" value="1"/>
</dbReference>
<gene>
    <name evidence="3" type="primary">iolG_11</name>
    <name evidence="3" type="ORF">Pan14r_24820</name>
</gene>
<dbReference type="EMBL" id="SJPL01000001">
    <property type="protein sequence ID" value="TWT70182.1"/>
    <property type="molecule type" value="Genomic_DNA"/>
</dbReference>
<sequence length="440" mass="49047">MMSSQQVPQQDHVCFDGGSLQSSHMPTRRDALRSAAAATVGLGYHAATTVASPLESNAPSDVIRIGVIGTGNRARQLMDQLPKAARVVAICDCYQKRADETLAKFDAKWTTYSNHRQMLDRESLDAVIIATPDHGRSLPCIDACQAGLDVYAEKPLTAYVSEGREIVRAARQNNTVFQVGTQQRTMEINDYLCRQIREGNLGRVRFVQAVNYTGPKRYQHLPAEPIPQGDDWDRWCGPTPLRPFHSSLQFGWMQWRAYSGGEMTNWGAHGVDQIQWALGKSLTGPTQFIPVTGGPNGKVTARYDDGLEVRFELDQGPQGGAIFQCDAGKVEINRNRFATNPADLIKNAPDSAVQAKWEKPGWIAGPHLANWLQCIRTRQRPNADVEIGHRSITFCHLVNLTRELGRTLNWDPKRETFINDDEANSLLTRPRRSGYELPVT</sequence>
<dbReference type="InterPro" id="IPR050463">
    <property type="entry name" value="Gfo/Idh/MocA_oxidrdct_glycsds"/>
</dbReference>
<feature type="domain" description="Gfo/Idh/MocA-like oxidoreductase bacterial type C-terminal" evidence="2">
    <location>
        <begin position="219"/>
        <end position="436"/>
    </location>
</feature>
<dbReference type="EC" id="1.1.1.18" evidence="3"/>
<dbReference type="InterPro" id="IPR000683">
    <property type="entry name" value="Gfo/Idh/MocA-like_OxRdtase_N"/>
</dbReference>
<name>A0A5C5YA41_9PLAN</name>
<keyword evidence="4" id="KW-1185">Reference proteome</keyword>
<evidence type="ECO:0000259" key="2">
    <source>
        <dbReference type="Pfam" id="PF19051"/>
    </source>
</evidence>
<keyword evidence="3" id="KW-0560">Oxidoreductase</keyword>
<dbReference type="InterPro" id="IPR043906">
    <property type="entry name" value="Gfo/Idh/MocA_OxRdtase_bact_C"/>
</dbReference>
<dbReference type="PANTHER" id="PTHR43818">
    <property type="entry name" value="BCDNA.GH03377"/>
    <property type="match status" value="1"/>
</dbReference>
<evidence type="ECO:0000259" key="1">
    <source>
        <dbReference type="Pfam" id="PF01408"/>
    </source>
</evidence>
<feature type="domain" description="Gfo/Idh/MocA-like oxidoreductase N-terminal" evidence="1">
    <location>
        <begin position="63"/>
        <end position="180"/>
    </location>
</feature>
<dbReference type="InterPro" id="IPR036291">
    <property type="entry name" value="NAD(P)-bd_dom_sf"/>
</dbReference>
<dbReference type="PROSITE" id="PS51318">
    <property type="entry name" value="TAT"/>
    <property type="match status" value="1"/>
</dbReference>
<dbReference type="SUPFAM" id="SSF51735">
    <property type="entry name" value="NAD(P)-binding Rossmann-fold domains"/>
    <property type="match status" value="1"/>
</dbReference>
<evidence type="ECO:0000313" key="4">
    <source>
        <dbReference type="Proteomes" id="UP000317238"/>
    </source>
</evidence>
<dbReference type="AlphaFoldDB" id="A0A5C5YA41"/>
<dbReference type="Gene3D" id="3.40.50.720">
    <property type="entry name" value="NAD(P)-binding Rossmann-like Domain"/>
    <property type="match status" value="1"/>
</dbReference>
<dbReference type="RefSeq" id="WP_146439215.1">
    <property type="nucleotide sequence ID" value="NZ_SJPL01000001.1"/>
</dbReference>
<comment type="caution">
    <text evidence="3">The sequence shown here is derived from an EMBL/GenBank/DDBJ whole genome shotgun (WGS) entry which is preliminary data.</text>
</comment>